<dbReference type="GO" id="GO:0032153">
    <property type="term" value="C:cell division site"/>
    <property type="evidence" value="ECO:0007669"/>
    <property type="project" value="TreeGrafter"/>
</dbReference>
<accession>A0A6J6ASS0</accession>
<dbReference type="InterPro" id="IPR001182">
    <property type="entry name" value="FtsW/RodA"/>
</dbReference>
<name>A0A6J6ASS0_9ZZZZ</name>
<evidence type="ECO:0000256" key="5">
    <source>
        <dbReference type="ARBA" id="ARBA00023136"/>
    </source>
</evidence>
<evidence type="ECO:0000256" key="6">
    <source>
        <dbReference type="SAM" id="Phobius"/>
    </source>
</evidence>
<keyword evidence="3" id="KW-0133">Cell shape</keyword>
<organism evidence="7">
    <name type="scientific">freshwater metagenome</name>
    <dbReference type="NCBI Taxonomy" id="449393"/>
    <lineage>
        <taxon>unclassified sequences</taxon>
        <taxon>metagenomes</taxon>
        <taxon>ecological metagenomes</taxon>
    </lineage>
</organism>
<feature type="transmembrane region" description="Helical" evidence="6">
    <location>
        <begin position="296"/>
        <end position="317"/>
    </location>
</feature>
<feature type="transmembrane region" description="Helical" evidence="6">
    <location>
        <begin position="329"/>
        <end position="350"/>
    </location>
</feature>
<dbReference type="GO" id="GO:0051301">
    <property type="term" value="P:cell division"/>
    <property type="evidence" value="ECO:0007669"/>
    <property type="project" value="InterPro"/>
</dbReference>
<protein>
    <submittedName>
        <fullName evidence="7">Unannotated protein</fullName>
    </submittedName>
</protein>
<dbReference type="Pfam" id="PF01098">
    <property type="entry name" value="FTSW_RODA_SPOVE"/>
    <property type="match status" value="1"/>
</dbReference>
<dbReference type="PANTHER" id="PTHR30474:SF14">
    <property type="entry name" value="CELL CYCLE PROTEIN"/>
    <property type="match status" value="1"/>
</dbReference>
<gene>
    <name evidence="7" type="ORF">UFOPK1353_00095</name>
</gene>
<feature type="transmembrane region" description="Helical" evidence="6">
    <location>
        <begin position="157"/>
        <end position="174"/>
    </location>
</feature>
<evidence type="ECO:0000256" key="4">
    <source>
        <dbReference type="ARBA" id="ARBA00022989"/>
    </source>
</evidence>
<feature type="transmembrane region" description="Helical" evidence="6">
    <location>
        <begin position="180"/>
        <end position="196"/>
    </location>
</feature>
<sequence>MSRFIPQIKNSQWFRQTYDVASVWKNIDLILLAAVTLQSIFGLFTVYSATRQRLLNQGFDQYFYVQRQVFFVLFAAVLMFVVMALGHDLIRERGVYLYAGSIFLLVLVLVIGAVSSGARLSFDLGPISVQPAELVKVTVLILIAAYTSDAARDQINYHELVVAVLILSLPFILILAQPDLGSATVLVAGVVGILLLSGAKRLWVVMFTLLAGVSAIAFAVSGIVDKYQLRRFDAWLNQDSNEPSLQRIVLQVRFAKRAVASGGFFGKGFLQGPLTNGAFIPVQFQDFPFSAIGDQFGMLGGFVVLAIFAIICWRVWVIAKLSRNRFDRLLATGYFTMLLFQVFQNIGMTLGVTPVSGLPLPFISYGGSHLASSGLLMGLMQSIYMRRLR</sequence>
<dbReference type="GO" id="GO:0005886">
    <property type="term" value="C:plasma membrane"/>
    <property type="evidence" value="ECO:0007669"/>
    <property type="project" value="TreeGrafter"/>
</dbReference>
<dbReference type="EMBL" id="CAEZSE010000008">
    <property type="protein sequence ID" value="CAB4529950.1"/>
    <property type="molecule type" value="Genomic_DNA"/>
</dbReference>
<keyword evidence="4 6" id="KW-1133">Transmembrane helix</keyword>
<feature type="transmembrane region" description="Helical" evidence="6">
    <location>
        <begin position="95"/>
        <end position="115"/>
    </location>
</feature>
<keyword evidence="5 6" id="KW-0472">Membrane</keyword>
<evidence type="ECO:0000256" key="2">
    <source>
        <dbReference type="ARBA" id="ARBA00022692"/>
    </source>
</evidence>
<dbReference type="GO" id="GO:0008360">
    <property type="term" value="P:regulation of cell shape"/>
    <property type="evidence" value="ECO:0007669"/>
    <property type="project" value="UniProtKB-KW"/>
</dbReference>
<dbReference type="GO" id="GO:0015648">
    <property type="term" value="F:lipid-linked peptidoglycan transporter activity"/>
    <property type="evidence" value="ECO:0007669"/>
    <property type="project" value="TreeGrafter"/>
</dbReference>
<reference evidence="7" key="1">
    <citation type="submission" date="2020-05" db="EMBL/GenBank/DDBJ databases">
        <authorList>
            <person name="Chiriac C."/>
            <person name="Salcher M."/>
            <person name="Ghai R."/>
            <person name="Kavagutti S V."/>
        </authorList>
    </citation>
    <scope>NUCLEOTIDE SEQUENCE</scope>
</reference>
<evidence type="ECO:0000256" key="1">
    <source>
        <dbReference type="ARBA" id="ARBA00004141"/>
    </source>
</evidence>
<feature type="transmembrane region" description="Helical" evidence="6">
    <location>
        <begin position="127"/>
        <end position="145"/>
    </location>
</feature>
<feature type="transmembrane region" description="Helical" evidence="6">
    <location>
        <begin position="362"/>
        <end position="384"/>
    </location>
</feature>
<evidence type="ECO:0000256" key="3">
    <source>
        <dbReference type="ARBA" id="ARBA00022960"/>
    </source>
</evidence>
<dbReference type="PANTHER" id="PTHR30474">
    <property type="entry name" value="CELL CYCLE PROTEIN"/>
    <property type="match status" value="1"/>
</dbReference>
<comment type="subcellular location">
    <subcellularLocation>
        <location evidence="1">Membrane</location>
        <topology evidence="1">Multi-pass membrane protein</topology>
    </subcellularLocation>
</comment>
<proteinExistence type="predicted"/>
<keyword evidence="2 6" id="KW-0812">Transmembrane</keyword>
<dbReference type="AlphaFoldDB" id="A0A6J6ASS0"/>
<feature type="transmembrane region" description="Helical" evidence="6">
    <location>
        <begin position="69"/>
        <end position="86"/>
    </location>
</feature>
<evidence type="ECO:0000313" key="7">
    <source>
        <dbReference type="EMBL" id="CAB4529950.1"/>
    </source>
</evidence>
<feature type="transmembrane region" description="Helical" evidence="6">
    <location>
        <begin position="203"/>
        <end position="224"/>
    </location>
</feature>
<feature type="transmembrane region" description="Helical" evidence="6">
    <location>
        <begin position="29"/>
        <end position="49"/>
    </location>
</feature>